<feature type="region of interest" description="Disordered" evidence="1">
    <location>
        <begin position="222"/>
        <end position="275"/>
    </location>
</feature>
<evidence type="ECO:0000256" key="1">
    <source>
        <dbReference type="SAM" id="MobiDB-lite"/>
    </source>
</evidence>
<comment type="caution">
    <text evidence="4">The sequence shown here is derived from an EMBL/GenBank/DDBJ whole genome shotgun (WGS) entry which is preliminary data.</text>
</comment>
<feature type="signal peptide" evidence="2">
    <location>
        <begin position="1"/>
        <end position="21"/>
    </location>
</feature>
<feature type="domain" description="Chitin-binding type-2" evidence="3">
    <location>
        <begin position="50"/>
        <end position="124"/>
    </location>
</feature>
<dbReference type="Proteomes" id="UP000326759">
    <property type="component" value="Unassembled WGS sequence"/>
</dbReference>
<evidence type="ECO:0000259" key="3">
    <source>
        <dbReference type="PROSITE" id="PS50940"/>
    </source>
</evidence>
<reference evidence="4 5" key="1">
    <citation type="journal article" date="2019" name="PLoS Biol.">
        <title>Sex chromosomes control vertical transmission of feminizing Wolbachia symbionts in an isopod.</title>
        <authorList>
            <person name="Becking T."/>
            <person name="Chebbi M.A."/>
            <person name="Giraud I."/>
            <person name="Moumen B."/>
            <person name="Laverre T."/>
            <person name="Caubet Y."/>
            <person name="Peccoud J."/>
            <person name="Gilbert C."/>
            <person name="Cordaux R."/>
        </authorList>
    </citation>
    <scope>NUCLEOTIDE SEQUENCE [LARGE SCALE GENOMIC DNA]</scope>
    <source>
        <strain evidence="4">ANa2</strain>
        <tissue evidence="4">Whole body excluding digestive tract and cuticle</tissue>
    </source>
</reference>
<evidence type="ECO:0000256" key="2">
    <source>
        <dbReference type="SAM" id="SignalP"/>
    </source>
</evidence>
<gene>
    <name evidence="4" type="ORF">Anas_05688</name>
</gene>
<sequence length="275" mass="31117">MKYMVLIFVITMIFVIPYSNAQVFKEKGGPIDPCEENDQLVADRYSCTRYHVCRQMEGTDEYTTDIAICPENLVFDMFYGCHPTKETSEGFLRRHYTCPGDLRFNPEVKQCTFKTNVTDDLCNSRDPDQRIIGDVLRIAANTAKNFATRGDNSVIFNVPKLARPKYQDSKPSPLSRLTQSALIANQIKQAEKVGNPAAGSNLDHIAQVISGQLLSLQNRVTSMKDKPKPAEKKDKKETVQNVQKIQNVQNVQNVQKIQNSPKEKPKNETENKTTN</sequence>
<dbReference type="EMBL" id="SEYY01023652">
    <property type="protein sequence ID" value="KAB7494718.1"/>
    <property type="molecule type" value="Genomic_DNA"/>
</dbReference>
<evidence type="ECO:0000313" key="5">
    <source>
        <dbReference type="Proteomes" id="UP000326759"/>
    </source>
</evidence>
<dbReference type="OrthoDB" id="6380694at2759"/>
<keyword evidence="5" id="KW-1185">Reference proteome</keyword>
<dbReference type="PROSITE" id="PS50940">
    <property type="entry name" value="CHIT_BIND_II"/>
    <property type="match status" value="1"/>
</dbReference>
<feature type="compositionally biased region" description="Basic and acidic residues" evidence="1">
    <location>
        <begin position="261"/>
        <end position="275"/>
    </location>
</feature>
<keyword evidence="2" id="KW-0732">Signal</keyword>
<name>A0A5N5SLY0_9CRUS</name>
<protein>
    <recommendedName>
        <fullName evidence="3">Chitin-binding type-2 domain-containing protein</fullName>
    </recommendedName>
</protein>
<dbReference type="GO" id="GO:0005576">
    <property type="term" value="C:extracellular region"/>
    <property type="evidence" value="ECO:0007669"/>
    <property type="project" value="InterPro"/>
</dbReference>
<accession>A0A5N5SLY0</accession>
<feature type="compositionally biased region" description="Low complexity" evidence="1">
    <location>
        <begin position="239"/>
        <end position="259"/>
    </location>
</feature>
<dbReference type="GO" id="GO:0008061">
    <property type="term" value="F:chitin binding"/>
    <property type="evidence" value="ECO:0007669"/>
    <property type="project" value="InterPro"/>
</dbReference>
<proteinExistence type="predicted"/>
<feature type="compositionally biased region" description="Basic and acidic residues" evidence="1">
    <location>
        <begin position="222"/>
        <end position="238"/>
    </location>
</feature>
<feature type="chain" id="PRO_5024364520" description="Chitin-binding type-2 domain-containing protein" evidence="2">
    <location>
        <begin position="22"/>
        <end position="275"/>
    </location>
</feature>
<dbReference type="InterPro" id="IPR002557">
    <property type="entry name" value="Chitin-bd_dom"/>
</dbReference>
<evidence type="ECO:0000313" key="4">
    <source>
        <dbReference type="EMBL" id="KAB7494718.1"/>
    </source>
</evidence>
<organism evidence="4 5">
    <name type="scientific">Armadillidium nasatum</name>
    <dbReference type="NCBI Taxonomy" id="96803"/>
    <lineage>
        <taxon>Eukaryota</taxon>
        <taxon>Metazoa</taxon>
        <taxon>Ecdysozoa</taxon>
        <taxon>Arthropoda</taxon>
        <taxon>Crustacea</taxon>
        <taxon>Multicrustacea</taxon>
        <taxon>Malacostraca</taxon>
        <taxon>Eumalacostraca</taxon>
        <taxon>Peracarida</taxon>
        <taxon>Isopoda</taxon>
        <taxon>Oniscidea</taxon>
        <taxon>Crinocheta</taxon>
        <taxon>Armadillidiidae</taxon>
        <taxon>Armadillidium</taxon>
    </lineage>
</organism>
<dbReference type="AlphaFoldDB" id="A0A5N5SLY0"/>